<dbReference type="InterPro" id="IPR036770">
    <property type="entry name" value="Ankyrin_rpt-contain_sf"/>
</dbReference>
<dbReference type="InterPro" id="IPR002110">
    <property type="entry name" value="Ankyrin_rpt"/>
</dbReference>
<dbReference type="SMART" id="SM00248">
    <property type="entry name" value="ANK"/>
    <property type="match status" value="3"/>
</dbReference>
<organism evidence="4 5">
    <name type="scientific">Aspergillus terreus (strain NIH 2624 / FGSC A1156)</name>
    <dbReference type="NCBI Taxonomy" id="341663"/>
    <lineage>
        <taxon>Eukaryota</taxon>
        <taxon>Fungi</taxon>
        <taxon>Dikarya</taxon>
        <taxon>Ascomycota</taxon>
        <taxon>Pezizomycotina</taxon>
        <taxon>Eurotiomycetes</taxon>
        <taxon>Eurotiomycetidae</taxon>
        <taxon>Eurotiales</taxon>
        <taxon>Aspergillaceae</taxon>
        <taxon>Aspergillus</taxon>
        <taxon>Aspergillus subgen. Circumdati</taxon>
    </lineage>
</organism>
<feature type="repeat" description="ANK" evidence="3">
    <location>
        <begin position="41"/>
        <end position="69"/>
    </location>
</feature>
<dbReference type="GeneID" id="4315664"/>
<evidence type="ECO:0000313" key="4">
    <source>
        <dbReference type="EMBL" id="EAU37865.1"/>
    </source>
</evidence>
<dbReference type="Proteomes" id="UP000007963">
    <property type="component" value="Unassembled WGS sequence"/>
</dbReference>
<dbReference type="Pfam" id="PF12796">
    <property type="entry name" value="Ank_2"/>
    <property type="match status" value="1"/>
</dbReference>
<keyword evidence="2 3" id="KW-0040">ANK repeat</keyword>
<sequence length="204" mass="23355">MVRLLLDSGAQVNFYRGKRAHSPPARIKSRQWGYVPIDPPPLFMAVKCGHMELVKLLLERGAKAELYAPSPLYRAVEDNRHDIAAVLVRHGVRPQDTTLKLAVLRGNQEMVRLLLYSELNAAEFGGPALFAAMKRNDRYMVHLLESRGATIAKLGDLDKRNWEEEDRDSDDEYGLCRKKLPASFMQFDLEVEEEDEEEEEELET</sequence>
<gene>
    <name evidence="4" type="ORF">ATEG_01108</name>
</gene>
<dbReference type="PANTHER" id="PTHR24198:SF191">
    <property type="entry name" value="RABANKYRIN-5-LIKE"/>
    <property type="match status" value="1"/>
</dbReference>
<dbReference type="AlphaFoldDB" id="Q0CYX6"/>
<evidence type="ECO:0000256" key="3">
    <source>
        <dbReference type="PROSITE-ProRule" id="PRU00023"/>
    </source>
</evidence>
<evidence type="ECO:0000256" key="2">
    <source>
        <dbReference type="ARBA" id="ARBA00023043"/>
    </source>
</evidence>
<dbReference type="SUPFAM" id="SSF48403">
    <property type="entry name" value="Ankyrin repeat"/>
    <property type="match status" value="1"/>
</dbReference>
<evidence type="ECO:0000256" key="1">
    <source>
        <dbReference type="ARBA" id="ARBA00022737"/>
    </source>
</evidence>
<protein>
    <submittedName>
        <fullName evidence="4">Uncharacterized protein</fullName>
    </submittedName>
</protein>
<proteinExistence type="predicted"/>
<name>Q0CYX6_ASPTN</name>
<dbReference type="EMBL" id="CH476595">
    <property type="protein sequence ID" value="EAU37865.1"/>
    <property type="molecule type" value="Genomic_DNA"/>
</dbReference>
<dbReference type="VEuPathDB" id="FungiDB:ATEG_01108"/>
<dbReference type="PROSITE" id="PS50297">
    <property type="entry name" value="ANK_REP_REGION"/>
    <property type="match status" value="1"/>
</dbReference>
<keyword evidence="1" id="KW-0677">Repeat</keyword>
<dbReference type="PANTHER" id="PTHR24198">
    <property type="entry name" value="ANKYRIN REPEAT AND PROTEIN KINASE DOMAIN-CONTAINING PROTEIN"/>
    <property type="match status" value="1"/>
</dbReference>
<accession>Q0CYX6</accession>
<dbReference type="RefSeq" id="XP_001208473.1">
    <property type="nucleotide sequence ID" value="XM_001208473.1"/>
</dbReference>
<reference evidence="5" key="1">
    <citation type="submission" date="2005-09" db="EMBL/GenBank/DDBJ databases">
        <title>Annotation of the Aspergillus terreus NIH2624 genome.</title>
        <authorList>
            <person name="Birren B.W."/>
            <person name="Lander E.S."/>
            <person name="Galagan J.E."/>
            <person name="Nusbaum C."/>
            <person name="Devon K."/>
            <person name="Henn M."/>
            <person name="Ma L.-J."/>
            <person name="Jaffe D.B."/>
            <person name="Butler J."/>
            <person name="Alvarez P."/>
            <person name="Gnerre S."/>
            <person name="Grabherr M."/>
            <person name="Kleber M."/>
            <person name="Mauceli E.W."/>
            <person name="Brockman W."/>
            <person name="Rounsley S."/>
            <person name="Young S.K."/>
            <person name="LaButti K."/>
            <person name="Pushparaj V."/>
            <person name="DeCaprio D."/>
            <person name="Crawford M."/>
            <person name="Koehrsen M."/>
            <person name="Engels R."/>
            <person name="Montgomery P."/>
            <person name="Pearson M."/>
            <person name="Howarth C."/>
            <person name="Larson L."/>
            <person name="Luoma S."/>
            <person name="White J."/>
            <person name="Alvarado L."/>
            <person name="Kodira C.D."/>
            <person name="Zeng Q."/>
            <person name="Oleary S."/>
            <person name="Yandava C."/>
            <person name="Denning D.W."/>
            <person name="Nierman W.C."/>
            <person name="Milne T."/>
            <person name="Madden K."/>
        </authorList>
    </citation>
    <scope>NUCLEOTIDE SEQUENCE [LARGE SCALE GENOMIC DNA]</scope>
    <source>
        <strain evidence="5">NIH 2624 / FGSC A1156</strain>
    </source>
</reference>
<dbReference type="PROSITE" id="PS50088">
    <property type="entry name" value="ANK_REPEAT"/>
    <property type="match status" value="1"/>
</dbReference>
<dbReference type="STRING" id="341663.Q0CYX6"/>
<dbReference type="HOGENOM" id="CLU_1365975_0_0_1"/>
<dbReference type="Gene3D" id="1.25.40.20">
    <property type="entry name" value="Ankyrin repeat-containing domain"/>
    <property type="match status" value="1"/>
</dbReference>
<dbReference type="OrthoDB" id="4772757at2759"/>
<evidence type="ECO:0000313" key="5">
    <source>
        <dbReference type="Proteomes" id="UP000007963"/>
    </source>
</evidence>